<feature type="compositionally biased region" description="Basic and acidic residues" evidence="1">
    <location>
        <begin position="230"/>
        <end position="239"/>
    </location>
</feature>
<evidence type="ECO:0000313" key="2">
    <source>
        <dbReference type="EMBL" id="PUU73180.1"/>
    </source>
</evidence>
<keyword evidence="3" id="KW-1185">Reference proteome</keyword>
<dbReference type="Proteomes" id="UP000244722">
    <property type="component" value="Unassembled WGS sequence"/>
</dbReference>
<accession>A0A2T6ZCG3</accession>
<sequence>MEDWTSFDERVQNALLQLRNYVALQKPYQHREAPEEWLQKLLDTGLAEVYCIRAFIRDVVITLPSEISRARNRIAREIGYVKNIERAECPPSTRSHTDDPEASTLRKIKAEAPFGTLETAGERPHPSSVIMARMFEELLPVREVVDIERYDLEAPIELIPAGYVKQYVNHDNNDGHTNIVLLEDPSYNGNRPKKRLAKERPDTPSKLPRDNPIPRGHASPKRPKTQRAAESGHKACGRKDETKNGIELDVTMNTMKNTGEMKARQNTQEVVQQEQIQRGSVNSSAVYQEGISVDINPPYREQDIPDAEQDYKFYRECEVTNCVDPLPVKLVFGENFVR</sequence>
<dbReference type="EMBL" id="NESQ01000406">
    <property type="protein sequence ID" value="PUU73180.1"/>
    <property type="molecule type" value="Genomic_DNA"/>
</dbReference>
<proteinExistence type="predicted"/>
<feature type="region of interest" description="Disordered" evidence="1">
    <location>
        <begin position="182"/>
        <end position="239"/>
    </location>
</feature>
<protein>
    <submittedName>
        <fullName evidence="2">Uncharacterized protein</fullName>
    </submittedName>
</protein>
<name>A0A2T6ZCG3_TUBBO</name>
<feature type="compositionally biased region" description="Basic and acidic residues" evidence="1">
    <location>
        <begin position="198"/>
        <end position="209"/>
    </location>
</feature>
<organism evidence="2 3">
    <name type="scientific">Tuber borchii</name>
    <name type="common">White truffle</name>
    <dbReference type="NCBI Taxonomy" id="42251"/>
    <lineage>
        <taxon>Eukaryota</taxon>
        <taxon>Fungi</taxon>
        <taxon>Dikarya</taxon>
        <taxon>Ascomycota</taxon>
        <taxon>Pezizomycotina</taxon>
        <taxon>Pezizomycetes</taxon>
        <taxon>Pezizales</taxon>
        <taxon>Tuberaceae</taxon>
        <taxon>Tuber</taxon>
    </lineage>
</organism>
<dbReference type="AlphaFoldDB" id="A0A2T6ZCG3"/>
<reference evidence="2 3" key="1">
    <citation type="submission" date="2017-04" db="EMBL/GenBank/DDBJ databases">
        <title>Draft genome sequence of Tuber borchii Vittad., a whitish edible truffle.</title>
        <authorList>
            <consortium name="DOE Joint Genome Institute"/>
            <person name="Murat C."/>
            <person name="Kuo A."/>
            <person name="Barry K.W."/>
            <person name="Clum A."/>
            <person name="Dockter R.B."/>
            <person name="Fauchery L."/>
            <person name="Iotti M."/>
            <person name="Kohler A."/>
            <person name="Labutti K."/>
            <person name="Lindquist E.A."/>
            <person name="Lipzen A."/>
            <person name="Ohm R.A."/>
            <person name="Wang M."/>
            <person name="Grigoriev I.V."/>
            <person name="Zambonelli A."/>
            <person name="Martin F.M."/>
        </authorList>
    </citation>
    <scope>NUCLEOTIDE SEQUENCE [LARGE SCALE GENOMIC DNA]</scope>
    <source>
        <strain evidence="2 3">Tbo3840</strain>
    </source>
</reference>
<gene>
    <name evidence="2" type="ORF">B9Z19DRAFT_1135712</name>
</gene>
<dbReference type="OrthoDB" id="5420075at2759"/>
<evidence type="ECO:0000256" key="1">
    <source>
        <dbReference type="SAM" id="MobiDB-lite"/>
    </source>
</evidence>
<evidence type="ECO:0000313" key="3">
    <source>
        <dbReference type="Proteomes" id="UP000244722"/>
    </source>
</evidence>
<comment type="caution">
    <text evidence="2">The sequence shown here is derived from an EMBL/GenBank/DDBJ whole genome shotgun (WGS) entry which is preliminary data.</text>
</comment>